<protein>
    <submittedName>
        <fullName evidence="1">Uncharacterized protein</fullName>
    </submittedName>
</protein>
<dbReference type="AlphaFoldDB" id="A0A1S2NY57"/>
<dbReference type="Proteomes" id="UP000179935">
    <property type="component" value="Unassembled WGS sequence"/>
</dbReference>
<accession>A0A1S2NY57</accession>
<proteinExistence type="predicted"/>
<evidence type="ECO:0000313" key="2">
    <source>
        <dbReference type="Proteomes" id="UP000179935"/>
    </source>
</evidence>
<name>A0A1S2NY57_9ACTN</name>
<reference evidence="1 2" key="1">
    <citation type="submission" date="2016-10" db="EMBL/GenBank/DDBJ databases">
        <title>Genome sequence of Streptomyces sp. MUSC 93.</title>
        <authorList>
            <person name="Lee L.-H."/>
            <person name="Ser H.-L."/>
            <person name="Law J.W.-F."/>
        </authorList>
    </citation>
    <scope>NUCLEOTIDE SEQUENCE [LARGE SCALE GENOMIC DNA]</scope>
    <source>
        <strain evidence="1 2">MUSC 93</strain>
    </source>
</reference>
<dbReference type="EMBL" id="MLYP01000076">
    <property type="protein sequence ID" value="OIJ86409.1"/>
    <property type="molecule type" value="Genomic_DNA"/>
</dbReference>
<evidence type="ECO:0000313" key="1">
    <source>
        <dbReference type="EMBL" id="OIJ86409.1"/>
    </source>
</evidence>
<sequence>MESTVADVNLRRRGILCGHRRRCGDRAVWLVGVADRPCSQAFEETLEMRGRNRTGLPKHDPFR</sequence>
<gene>
    <name evidence="1" type="ORF">BIV24_26490</name>
</gene>
<keyword evidence="2" id="KW-1185">Reference proteome</keyword>
<organism evidence="1 2">
    <name type="scientific">Streptomyces colonosanans</name>
    <dbReference type="NCBI Taxonomy" id="1428652"/>
    <lineage>
        <taxon>Bacteria</taxon>
        <taxon>Bacillati</taxon>
        <taxon>Actinomycetota</taxon>
        <taxon>Actinomycetes</taxon>
        <taxon>Kitasatosporales</taxon>
        <taxon>Streptomycetaceae</taxon>
        <taxon>Streptomyces</taxon>
    </lineage>
</organism>
<comment type="caution">
    <text evidence="1">The sequence shown here is derived from an EMBL/GenBank/DDBJ whole genome shotgun (WGS) entry which is preliminary data.</text>
</comment>